<dbReference type="AlphaFoldDB" id="A0A084JC78"/>
<reference evidence="7 8" key="1">
    <citation type="submission" date="2014-07" db="EMBL/GenBank/DDBJ databases">
        <title>Draft genome of Clostridium celerecrescens 152B isolated from sediments associated with methane hydrate from Krishna Godavari basin.</title>
        <authorList>
            <person name="Honkalas V.S."/>
            <person name="Dabir A.P."/>
            <person name="Arora P."/>
            <person name="Dhakephalkar P.K."/>
        </authorList>
    </citation>
    <scope>NUCLEOTIDE SEQUENCE [LARGE SCALE GENOMIC DNA]</scope>
    <source>
        <strain evidence="7 8">152B</strain>
    </source>
</reference>
<sequence>MRLHSYLTHGKSEAICEEQEMTLMPDDGTENQVINLYRQMRYQTMEGFGGALTDASGYIFSKMNEEQQNALISKYFSPDEMNYIMVRMHIDSCDFSTHMYAADDKEGDTDFEEFNFQDVEQYMLPLLDRAEAKCGKKLSVMLSPWSPPAYMKTNGSRKDGGSLKKECYGTWARYICRYIKEYQDKGYEVKRLSIQNEPKAVQTWDSCVYTPEEEKEFLRDYLYPELEKNHLDHIEVFIWDHNKERAFERACQIIDETTDRMITGIAFHWYSGDHFDALSLIREKFPDKKLILSESCLEFSKYGVEDQCQNAGRLAHDMIGNLNHGMNGFYDWNILLDEKGGPNHVGNFCDAPYLFNVEKGELEERYVLRYYWHFAHFIKPGAVRIARTCYTSHLDVTAWENQDGSIAFVVLNRSAEELPYVLRMDGQMVNCVAKPYSMTTGVIAS</sequence>
<dbReference type="STRING" id="29354.IO98_22725"/>
<keyword evidence="3 4" id="KW-0378">Hydrolase</keyword>
<gene>
    <name evidence="7" type="ORF">IO98_22725</name>
</gene>
<dbReference type="Gene3D" id="2.60.40.1180">
    <property type="entry name" value="Golgi alpha-mannosidase II"/>
    <property type="match status" value="1"/>
</dbReference>
<dbReference type="SUPFAM" id="SSF51445">
    <property type="entry name" value="(Trans)glycosidases"/>
    <property type="match status" value="1"/>
</dbReference>
<accession>A0A084JC78</accession>
<comment type="caution">
    <text evidence="7">The sequence shown here is derived from an EMBL/GenBank/DDBJ whole genome shotgun (WGS) entry which is preliminary data.</text>
</comment>
<evidence type="ECO:0000256" key="4">
    <source>
        <dbReference type="RuleBase" id="RU361188"/>
    </source>
</evidence>
<dbReference type="PANTHER" id="PTHR11069:SF23">
    <property type="entry name" value="LYSOSOMAL ACID GLUCOSYLCERAMIDASE"/>
    <property type="match status" value="1"/>
</dbReference>
<evidence type="ECO:0000313" key="7">
    <source>
        <dbReference type="EMBL" id="KEZ86562.1"/>
    </source>
</evidence>
<dbReference type="EMBL" id="JPME01000043">
    <property type="protein sequence ID" value="KEZ86562.1"/>
    <property type="molecule type" value="Genomic_DNA"/>
</dbReference>
<dbReference type="InterPro" id="IPR033453">
    <property type="entry name" value="Glyco_hydro_30_TIM-barrel"/>
</dbReference>
<name>A0A084JC78_9FIRM</name>
<comment type="similarity">
    <text evidence="1 4">Belongs to the glycosyl hydrolase 30 family.</text>
</comment>
<dbReference type="GO" id="GO:0004348">
    <property type="term" value="F:glucosylceramidase activity"/>
    <property type="evidence" value="ECO:0007669"/>
    <property type="project" value="InterPro"/>
</dbReference>
<evidence type="ECO:0000259" key="6">
    <source>
        <dbReference type="Pfam" id="PF17189"/>
    </source>
</evidence>
<evidence type="ECO:0000256" key="1">
    <source>
        <dbReference type="ARBA" id="ARBA00005382"/>
    </source>
</evidence>
<evidence type="ECO:0000256" key="3">
    <source>
        <dbReference type="ARBA" id="ARBA00022801"/>
    </source>
</evidence>
<dbReference type="RefSeq" id="WP_038284792.1">
    <property type="nucleotide sequence ID" value="NZ_JPME01000043.1"/>
</dbReference>
<evidence type="ECO:0000256" key="2">
    <source>
        <dbReference type="ARBA" id="ARBA00022729"/>
    </source>
</evidence>
<dbReference type="InterPro" id="IPR001139">
    <property type="entry name" value="Glyco_hydro_30"/>
</dbReference>
<proteinExistence type="inferred from homology"/>
<evidence type="ECO:0000313" key="8">
    <source>
        <dbReference type="Proteomes" id="UP000028525"/>
    </source>
</evidence>
<keyword evidence="4" id="KW-0326">Glycosidase</keyword>
<dbReference type="OrthoDB" id="9806701at2"/>
<feature type="domain" description="Glycosyl hydrolase family 30 beta sandwich" evidence="6">
    <location>
        <begin position="381"/>
        <end position="440"/>
    </location>
</feature>
<organism evidence="7 8">
    <name type="scientific">Lacrimispora celerecrescens</name>
    <dbReference type="NCBI Taxonomy" id="29354"/>
    <lineage>
        <taxon>Bacteria</taxon>
        <taxon>Bacillati</taxon>
        <taxon>Bacillota</taxon>
        <taxon>Clostridia</taxon>
        <taxon>Lachnospirales</taxon>
        <taxon>Lachnospiraceae</taxon>
        <taxon>Lacrimispora</taxon>
    </lineage>
</organism>
<dbReference type="InterPro" id="IPR033452">
    <property type="entry name" value="GH30_C"/>
</dbReference>
<evidence type="ECO:0000259" key="5">
    <source>
        <dbReference type="Pfam" id="PF02055"/>
    </source>
</evidence>
<feature type="domain" description="Glycosyl hydrolase family 30 TIM-barrel" evidence="5">
    <location>
        <begin position="46"/>
        <end position="378"/>
    </location>
</feature>
<protein>
    <submittedName>
        <fullName evidence="7">Glucosylceramidase</fullName>
    </submittedName>
</protein>
<dbReference type="InterPro" id="IPR017853">
    <property type="entry name" value="GH"/>
</dbReference>
<dbReference type="GO" id="GO:0006680">
    <property type="term" value="P:glucosylceramide catabolic process"/>
    <property type="evidence" value="ECO:0007669"/>
    <property type="project" value="TreeGrafter"/>
</dbReference>
<dbReference type="GO" id="GO:0016020">
    <property type="term" value="C:membrane"/>
    <property type="evidence" value="ECO:0007669"/>
    <property type="project" value="GOC"/>
</dbReference>
<keyword evidence="8" id="KW-1185">Reference proteome</keyword>
<dbReference type="InterPro" id="IPR013780">
    <property type="entry name" value="Glyco_hydro_b"/>
</dbReference>
<dbReference type="PRINTS" id="PR00843">
    <property type="entry name" value="GLHYDRLASE30"/>
</dbReference>
<dbReference type="Pfam" id="PF17189">
    <property type="entry name" value="Glyco_hydro_30C"/>
    <property type="match status" value="1"/>
</dbReference>
<dbReference type="Gene3D" id="3.20.20.80">
    <property type="entry name" value="Glycosidases"/>
    <property type="match status" value="1"/>
</dbReference>
<keyword evidence="2" id="KW-0732">Signal</keyword>
<dbReference type="Proteomes" id="UP000028525">
    <property type="component" value="Unassembled WGS sequence"/>
</dbReference>
<dbReference type="PANTHER" id="PTHR11069">
    <property type="entry name" value="GLUCOSYLCERAMIDASE"/>
    <property type="match status" value="1"/>
</dbReference>
<dbReference type="Pfam" id="PF02055">
    <property type="entry name" value="Glyco_hydro_30"/>
    <property type="match status" value="1"/>
</dbReference>